<dbReference type="InterPro" id="IPR010870">
    <property type="entry name" value="Porin_O/P"/>
</dbReference>
<reference evidence="2 3" key="1">
    <citation type="submission" date="2018-08" db="EMBL/GenBank/DDBJ databases">
        <title>The draft genome squence of Brumimicrobium sp. N62.</title>
        <authorList>
            <person name="Du Z.-J."/>
            <person name="Luo H.-R."/>
        </authorList>
    </citation>
    <scope>NUCLEOTIDE SEQUENCE [LARGE SCALE GENOMIC DNA]</scope>
    <source>
        <strain evidence="2 3">N62</strain>
    </source>
</reference>
<name>A0A3E1EVF1_9FLAO</name>
<sequence>MVNIKYILLPFCALLITFSSVAQFKDYTFGEGLRYTAKDSSFYIKASARFQTLFVGEWNVNNDDLANIGNYNSNFLTRRARLKFDGFAYTPKLKYKVELGVSNRDLNNQGPAYFGTGGSMILDAFLKWNFYKGFSIKGGQYKLEGNRERLISSANMQFVDRSLLNSRFTLDRGLGTSLLYDKTIGKQFELMLSATVSKGEGRNVIADNIGGYQTTFKAEIMPFGQFKSKGAYKGGDLSREQKPKLAIAAAYDLNSGVIRSRSNKGSFFPENAELKDLTTIFADFMFKYKGLSVMGEYVHRKTNDDSPSIFDELGNQVGTYYTGEAFNIQVGYLLKNNVEFAGRYTYLSPQNLSVGTETNNYVIAVSKYIREHSLKVQTDLGYYENQFTDDALMWRVQVEFGF</sequence>
<dbReference type="Pfam" id="PF07396">
    <property type="entry name" value="Porin_O_P"/>
    <property type="match status" value="1"/>
</dbReference>
<dbReference type="Gene3D" id="2.40.160.10">
    <property type="entry name" value="Porin"/>
    <property type="match status" value="1"/>
</dbReference>
<dbReference type="EMBL" id="QURB01000008">
    <property type="protein sequence ID" value="RFC53527.1"/>
    <property type="molecule type" value="Genomic_DNA"/>
</dbReference>
<comment type="caution">
    <text evidence="2">The sequence shown here is derived from an EMBL/GenBank/DDBJ whole genome shotgun (WGS) entry which is preliminary data.</text>
</comment>
<dbReference type="Proteomes" id="UP000257127">
    <property type="component" value="Unassembled WGS sequence"/>
</dbReference>
<keyword evidence="3" id="KW-1185">Reference proteome</keyword>
<dbReference type="InterPro" id="IPR023614">
    <property type="entry name" value="Porin_dom_sf"/>
</dbReference>
<dbReference type="RefSeq" id="WP_116881586.1">
    <property type="nucleotide sequence ID" value="NZ_QURB01000008.1"/>
</dbReference>
<evidence type="ECO:0000313" key="2">
    <source>
        <dbReference type="EMBL" id="RFC53527.1"/>
    </source>
</evidence>
<organism evidence="2 3">
    <name type="scientific">Brumimicrobium aurantiacum</name>
    <dbReference type="NCBI Taxonomy" id="1737063"/>
    <lineage>
        <taxon>Bacteria</taxon>
        <taxon>Pseudomonadati</taxon>
        <taxon>Bacteroidota</taxon>
        <taxon>Flavobacteriia</taxon>
        <taxon>Flavobacteriales</taxon>
        <taxon>Crocinitomicaceae</taxon>
        <taxon>Brumimicrobium</taxon>
    </lineage>
</organism>
<feature type="signal peptide" evidence="1">
    <location>
        <begin position="1"/>
        <end position="22"/>
    </location>
</feature>
<accession>A0A3E1EVF1</accession>
<protein>
    <submittedName>
        <fullName evidence="2">FmdC</fullName>
    </submittedName>
</protein>
<proteinExistence type="predicted"/>
<dbReference type="SUPFAM" id="SSF56935">
    <property type="entry name" value="Porins"/>
    <property type="match status" value="1"/>
</dbReference>
<dbReference type="AlphaFoldDB" id="A0A3E1EVF1"/>
<dbReference type="OrthoDB" id="5442696at2"/>
<evidence type="ECO:0000256" key="1">
    <source>
        <dbReference type="SAM" id="SignalP"/>
    </source>
</evidence>
<evidence type="ECO:0000313" key="3">
    <source>
        <dbReference type="Proteomes" id="UP000257127"/>
    </source>
</evidence>
<keyword evidence="1" id="KW-0732">Signal</keyword>
<feature type="chain" id="PRO_5017745837" evidence="1">
    <location>
        <begin position="23"/>
        <end position="402"/>
    </location>
</feature>
<gene>
    <name evidence="2" type="ORF">DXU93_12235</name>
</gene>